<protein>
    <submittedName>
        <fullName evidence="3">Uncharacterized protein</fullName>
    </submittedName>
</protein>
<keyword evidence="4" id="KW-1185">Reference proteome</keyword>
<reference evidence="3" key="1">
    <citation type="submission" date="2023-02" db="EMBL/GenBank/DDBJ databases">
        <title>Identification and recombinant expression of a fungal hydrolase from Papiliotrema laurentii that hydrolyzes apple cutin and clears colloidal polyester polyurethane.</title>
        <authorList>
            <consortium name="DOE Joint Genome Institute"/>
            <person name="Roman V.A."/>
            <person name="Bojanowski C."/>
            <person name="Crable B.R."/>
            <person name="Wagner D.N."/>
            <person name="Hung C.S."/>
            <person name="Nadeau L.J."/>
            <person name="Schratz L."/>
            <person name="Haridas S."/>
            <person name="Pangilinan J."/>
            <person name="Lipzen A."/>
            <person name="Na H."/>
            <person name="Yan M."/>
            <person name="Ng V."/>
            <person name="Grigoriev I.V."/>
            <person name="Spatafora J.W."/>
            <person name="Barlow D."/>
            <person name="Biffinger J."/>
            <person name="Kelley-Loughnane N."/>
            <person name="Varaljay V.A."/>
            <person name="Crookes-Goodson W.J."/>
        </authorList>
    </citation>
    <scope>NUCLEOTIDE SEQUENCE</scope>
    <source>
        <strain evidence="3">5307AH</strain>
    </source>
</reference>
<keyword evidence="2" id="KW-0812">Transmembrane</keyword>
<dbReference type="Proteomes" id="UP001182556">
    <property type="component" value="Unassembled WGS sequence"/>
</dbReference>
<feature type="compositionally biased region" description="Basic and acidic residues" evidence="1">
    <location>
        <begin position="223"/>
        <end position="232"/>
    </location>
</feature>
<feature type="compositionally biased region" description="Basic and acidic residues" evidence="1">
    <location>
        <begin position="285"/>
        <end position="295"/>
    </location>
</feature>
<feature type="transmembrane region" description="Helical" evidence="2">
    <location>
        <begin position="132"/>
        <end position="158"/>
    </location>
</feature>
<comment type="caution">
    <text evidence="3">The sequence shown here is derived from an EMBL/GenBank/DDBJ whole genome shotgun (WGS) entry which is preliminary data.</text>
</comment>
<feature type="compositionally biased region" description="Pro residues" evidence="1">
    <location>
        <begin position="203"/>
        <end position="222"/>
    </location>
</feature>
<feature type="region of interest" description="Disordered" evidence="1">
    <location>
        <begin position="718"/>
        <end position="742"/>
    </location>
</feature>
<evidence type="ECO:0000256" key="1">
    <source>
        <dbReference type="SAM" id="MobiDB-lite"/>
    </source>
</evidence>
<evidence type="ECO:0000256" key="2">
    <source>
        <dbReference type="SAM" id="Phobius"/>
    </source>
</evidence>
<keyword evidence="2" id="KW-1133">Transmembrane helix</keyword>
<feature type="compositionally biased region" description="Polar residues" evidence="1">
    <location>
        <begin position="653"/>
        <end position="662"/>
    </location>
</feature>
<feature type="region of interest" description="Disordered" evidence="1">
    <location>
        <begin position="653"/>
        <end position="673"/>
    </location>
</feature>
<evidence type="ECO:0000313" key="4">
    <source>
        <dbReference type="Proteomes" id="UP001182556"/>
    </source>
</evidence>
<dbReference type="EMBL" id="JAODAN010000001">
    <property type="protein sequence ID" value="KAK1926865.1"/>
    <property type="molecule type" value="Genomic_DNA"/>
</dbReference>
<gene>
    <name evidence="3" type="ORF">DB88DRAFT_513976</name>
</gene>
<keyword evidence="2" id="KW-0472">Membrane</keyword>
<proteinExistence type="predicted"/>
<evidence type="ECO:0000313" key="3">
    <source>
        <dbReference type="EMBL" id="KAK1926865.1"/>
    </source>
</evidence>
<dbReference type="AlphaFoldDB" id="A0AAD9FV78"/>
<name>A0AAD9FV78_PAPLA</name>
<accession>A0AAD9FV78</accession>
<organism evidence="3 4">
    <name type="scientific">Papiliotrema laurentii</name>
    <name type="common">Cryptococcus laurentii</name>
    <dbReference type="NCBI Taxonomy" id="5418"/>
    <lineage>
        <taxon>Eukaryota</taxon>
        <taxon>Fungi</taxon>
        <taxon>Dikarya</taxon>
        <taxon>Basidiomycota</taxon>
        <taxon>Agaricomycotina</taxon>
        <taxon>Tremellomycetes</taxon>
        <taxon>Tremellales</taxon>
        <taxon>Rhynchogastremaceae</taxon>
        <taxon>Papiliotrema</taxon>
    </lineage>
</organism>
<feature type="transmembrane region" description="Helical" evidence="2">
    <location>
        <begin position="60"/>
        <end position="79"/>
    </location>
</feature>
<feature type="region of interest" description="Disordered" evidence="1">
    <location>
        <begin position="168"/>
        <end position="305"/>
    </location>
</feature>
<feature type="compositionally biased region" description="Basic and acidic residues" evidence="1">
    <location>
        <begin position="180"/>
        <end position="198"/>
    </location>
</feature>
<feature type="compositionally biased region" description="Pro residues" evidence="1">
    <location>
        <begin position="261"/>
        <end position="278"/>
    </location>
</feature>
<sequence>MRMQAGENAWTFARDRLRSPSMSLPISAKLEGLSVKVRDEMLFTSGGWLGELVPMISDALGIWDTFILGALFIFAWVILRVSDPLTSLILGLTFDVTIPLQHQLNPKLVDRHQAHLQGYWPIQAFAMGLEMLCFFMVIPELFTMIVCLKTFIMTSIWLGRRSDGSFLTERNGQRARSKSNRPERDSNLAEDPPSERPGSKNPPRSPSSPKPPSTPKPPSSPKPDPEPAESKRKDKKKNKDKWTAEDEKNLKKKYFASLPDDPGPPQDPGPGFAPPGRGPPISEEDAAKEAQEWAARRRARGRGVKPEVVQLHSAGAQRQHGSGPAGAGVEGVFPGDADDQSLYPLANRDYRTIYINPEDPQWQFEVWRIRKANGGNIPPTKPALVAEWEKALPHDSLDLLNWYLKKMGFEKEVRGWMLLDLMCDTVHQSVLRTFKSWQDAYYQNSPRKLLTDSYQRLFRRREYGWRPVNDFWGTAEIDPRGFRADHGEMDDFIWQLREAEVGPDARTAMLRDLMSQASPNAYMELKRYLVNQTKPQHPRALVTGPTKYELIDKYQRQQNFGGYHHISAAALYAERVAQRKMNKFTEAQINDHLRIIRWSVVRDLPKNPWEHQKYLDELRYEMRAFGANIETVFGMKLHEILDHWRNGVLKAGQSGQLSTPGQSLDARVEQEGARTTRRVERDVEVQRIERESESKNAEKLDCLVFSPEYSRNCDPMHGDFPEKVYDKNNAQTQWYDKREPDR</sequence>
<feature type="compositionally biased region" description="Basic and acidic residues" evidence="1">
    <location>
        <begin position="240"/>
        <end position="249"/>
    </location>
</feature>